<keyword evidence="2" id="KW-1185">Reference proteome</keyword>
<reference evidence="1 2" key="1">
    <citation type="journal article" date="2023" name="Plants (Basel)">
        <title>Bridging the Gap: Combining Genomics and Transcriptomics Approaches to Understand Stylosanthes scabra, an Orphan Legume from the Brazilian Caatinga.</title>
        <authorList>
            <person name="Ferreira-Neto J.R.C."/>
            <person name="da Silva M.D."/>
            <person name="Binneck E."/>
            <person name="de Melo N.F."/>
            <person name="da Silva R.H."/>
            <person name="de Melo A.L.T.M."/>
            <person name="Pandolfi V."/>
            <person name="Bustamante F.O."/>
            <person name="Brasileiro-Vidal A.C."/>
            <person name="Benko-Iseppon A.M."/>
        </authorList>
    </citation>
    <scope>NUCLEOTIDE SEQUENCE [LARGE SCALE GENOMIC DNA]</scope>
    <source>
        <tissue evidence="1">Leaves</tissue>
    </source>
</reference>
<name>A0ABU6ZAW8_9FABA</name>
<protein>
    <submittedName>
        <fullName evidence="1">Uncharacterized protein</fullName>
    </submittedName>
</protein>
<comment type="caution">
    <text evidence="1">The sequence shown here is derived from an EMBL/GenBank/DDBJ whole genome shotgun (WGS) entry which is preliminary data.</text>
</comment>
<dbReference type="Proteomes" id="UP001341840">
    <property type="component" value="Unassembled WGS sequence"/>
</dbReference>
<proteinExistence type="predicted"/>
<evidence type="ECO:0000313" key="1">
    <source>
        <dbReference type="EMBL" id="MED6219421.1"/>
    </source>
</evidence>
<gene>
    <name evidence="1" type="ORF">PIB30_035637</name>
</gene>
<evidence type="ECO:0000313" key="2">
    <source>
        <dbReference type="Proteomes" id="UP001341840"/>
    </source>
</evidence>
<accession>A0ABU6ZAW8</accession>
<sequence length="112" mass="12785">MSSSTPQRKNLTVVTLQMKKSPTDTALDVLGVASSSALERYRWGRERFVVRRVTNLEPQQPCSTQFVEWWSINNCENKSDFITGRTSGIKELTNDFVGVKTVEEVTFLVQQR</sequence>
<organism evidence="1 2">
    <name type="scientific">Stylosanthes scabra</name>
    <dbReference type="NCBI Taxonomy" id="79078"/>
    <lineage>
        <taxon>Eukaryota</taxon>
        <taxon>Viridiplantae</taxon>
        <taxon>Streptophyta</taxon>
        <taxon>Embryophyta</taxon>
        <taxon>Tracheophyta</taxon>
        <taxon>Spermatophyta</taxon>
        <taxon>Magnoliopsida</taxon>
        <taxon>eudicotyledons</taxon>
        <taxon>Gunneridae</taxon>
        <taxon>Pentapetalae</taxon>
        <taxon>rosids</taxon>
        <taxon>fabids</taxon>
        <taxon>Fabales</taxon>
        <taxon>Fabaceae</taxon>
        <taxon>Papilionoideae</taxon>
        <taxon>50 kb inversion clade</taxon>
        <taxon>dalbergioids sensu lato</taxon>
        <taxon>Dalbergieae</taxon>
        <taxon>Pterocarpus clade</taxon>
        <taxon>Stylosanthes</taxon>
    </lineage>
</organism>
<dbReference type="EMBL" id="JASCZI010272031">
    <property type="protein sequence ID" value="MED6219421.1"/>
    <property type="molecule type" value="Genomic_DNA"/>
</dbReference>